<evidence type="ECO:0000313" key="2">
    <source>
        <dbReference type="Proteomes" id="UP000041254"/>
    </source>
</evidence>
<protein>
    <submittedName>
        <fullName evidence="1">Uncharacterized protein</fullName>
    </submittedName>
</protein>
<accession>A0A0G4GPH3</accession>
<dbReference type="Proteomes" id="UP000041254">
    <property type="component" value="Unassembled WGS sequence"/>
</dbReference>
<name>A0A0G4GPH3_VITBC</name>
<reference evidence="1 2" key="1">
    <citation type="submission" date="2014-11" db="EMBL/GenBank/DDBJ databases">
        <authorList>
            <person name="Zhu J."/>
            <person name="Qi W."/>
            <person name="Song R."/>
        </authorList>
    </citation>
    <scope>NUCLEOTIDE SEQUENCE [LARGE SCALE GENOMIC DNA]</scope>
</reference>
<evidence type="ECO:0000313" key="1">
    <source>
        <dbReference type="EMBL" id="CEM32259.1"/>
    </source>
</evidence>
<organism evidence="1 2">
    <name type="scientific">Vitrella brassicaformis (strain CCMP3155)</name>
    <dbReference type="NCBI Taxonomy" id="1169540"/>
    <lineage>
        <taxon>Eukaryota</taxon>
        <taxon>Sar</taxon>
        <taxon>Alveolata</taxon>
        <taxon>Colpodellida</taxon>
        <taxon>Vitrellaceae</taxon>
        <taxon>Vitrella</taxon>
    </lineage>
</organism>
<keyword evidence="2" id="KW-1185">Reference proteome</keyword>
<dbReference type="VEuPathDB" id="CryptoDB:Vbra_974"/>
<sequence>MLTGLLYLFVWLSALFAWIYHTYPFPFFINGRWYWVRWYCYPNGDVARKLQSQISQITASTIGCLLDYRIFQDVNAFSNKILVVAFDFWTAQPVFFNCVFRSDLPTEIEEKMPQGLRNTPILHLGLVMTLPSHQGRHLQRFSILNIWLWLFFNKKTKCILTDIGNSSSSTRLWADNLLDPFPNYHKWELVPKKWHTLTAHYMLQNYKIEFGSSLSATFDLESFVVRGSNAKEGGGAHQLIKFNKTREARNRKVLDFYQKHLKLSAEDEVFHVAVASIPHFLFGTAAVQEFI</sequence>
<proteinExistence type="predicted"/>
<dbReference type="AlphaFoldDB" id="A0A0G4GPH3"/>
<dbReference type="EMBL" id="CDMY01000748">
    <property type="protein sequence ID" value="CEM32259.1"/>
    <property type="molecule type" value="Genomic_DNA"/>
</dbReference>
<gene>
    <name evidence="1" type="ORF">Vbra_974</name>
</gene>
<dbReference type="InParanoid" id="A0A0G4GPH3"/>